<dbReference type="KEGG" id="blut:EW640_03925"/>
<evidence type="ECO:0000313" key="3">
    <source>
        <dbReference type="EMBL" id="PMB99152.1"/>
    </source>
</evidence>
<dbReference type="PANTHER" id="PTHR43639">
    <property type="entry name" value="OXIDOREDUCTASE, SHORT-CHAIN DEHYDROGENASE/REDUCTASE FAMILY (AFU_ORTHOLOGUE AFUA_5G02870)"/>
    <property type="match status" value="1"/>
</dbReference>
<organism evidence="3 5">
    <name type="scientific">Brevibacterium luteolum</name>
    <dbReference type="NCBI Taxonomy" id="199591"/>
    <lineage>
        <taxon>Bacteria</taxon>
        <taxon>Bacillati</taxon>
        <taxon>Actinomycetota</taxon>
        <taxon>Actinomycetes</taxon>
        <taxon>Micrococcales</taxon>
        <taxon>Brevibacteriaceae</taxon>
        <taxon>Brevibacterium</taxon>
    </lineage>
</organism>
<dbReference type="OrthoDB" id="9793325at2"/>
<evidence type="ECO:0000256" key="1">
    <source>
        <dbReference type="ARBA" id="ARBA00006484"/>
    </source>
</evidence>
<keyword evidence="2" id="KW-0560">Oxidoreductase</keyword>
<protein>
    <submittedName>
        <fullName evidence="3">NAD(P)-dependent oxidoreductase</fullName>
    </submittedName>
    <submittedName>
        <fullName evidence="4">SDR family oxidoreductase</fullName>
    </submittedName>
</protein>
<dbReference type="PRINTS" id="PR00081">
    <property type="entry name" value="GDHRDH"/>
</dbReference>
<dbReference type="Gene3D" id="3.40.50.720">
    <property type="entry name" value="NAD(P)-binding Rossmann-like Domain"/>
    <property type="match status" value="1"/>
</dbReference>
<accession>A0A2N6PKC8</accession>
<evidence type="ECO:0000313" key="4">
    <source>
        <dbReference type="EMBL" id="QIN28520.1"/>
    </source>
</evidence>
<dbReference type="EMBL" id="PNFZ01000001">
    <property type="protein sequence ID" value="PMB99152.1"/>
    <property type="molecule type" value="Genomic_DNA"/>
</dbReference>
<gene>
    <name evidence="3" type="ORF">CJ198_01020</name>
    <name evidence="4" type="ORF">EW640_03925</name>
</gene>
<dbReference type="GO" id="GO:0016491">
    <property type="term" value="F:oxidoreductase activity"/>
    <property type="evidence" value="ECO:0007669"/>
    <property type="project" value="UniProtKB-KW"/>
</dbReference>
<dbReference type="RefSeq" id="WP_102159931.1">
    <property type="nucleotide sequence ID" value="NZ_CP035810.1"/>
</dbReference>
<dbReference type="CDD" id="cd05233">
    <property type="entry name" value="SDR_c"/>
    <property type="match status" value="1"/>
</dbReference>
<dbReference type="Proteomes" id="UP000235703">
    <property type="component" value="Unassembled WGS sequence"/>
</dbReference>
<dbReference type="EMBL" id="CP035810">
    <property type="protein sequence ID" value="QIN28520.1"/>
    <property type="molecule type" value="Genomic_DNA"/>
</dbReference>
<dbReference type="InterPro" id="IPR002347">
    <property type="entry name" value="SDR_fam"/>
</dbReference>
<dbReference type="PANTHER" id="PTHR43639:SF1">
    <property type="entry name" value="SHORT-CHAIN DEHYDROGENASE_REDUCTASE FAMILY PROTEIN"/>
    <property type="match status" value="1"/>
</dbReference>
<evidence type="ECO:0000313" key="5">
    <source>
        <dbReference type="Proteomes" id="UP000235703"/>
    </source>
</evidence>
<name>A0A2N6PKC8_9MICO</name>
<reference evidence="3 5" key="1">
    <citation type="submission" date="2017-09" db="EMBL/GenBank/DDBJ databases">
        <title>Bacterial strain isolated from the female urinary microbiota.</title>
        <authorList>
            <person name="Thomas-White K."/>
            <person name="Kumar N."/>
            <person name="Forster S."/>
            <person name="Putonti C."/>
            <person name="Lawley T."/>
            <person name="Wolfe A.J."/>
        </authorList>
    </citation>
    <scope>NUCLEOTIDE SEQUENCE [LARGE SCALE GENOMIC DNA]</scope>
    <source>
        <strain evidence="3 5">UMB0680</strain>
    </source>
</reference>
<sequence length="250" mass="25738">MIATRTALVTGASRGIGQATAQRLASLGFDVIAQHRGDDSELNSIREAAAEHQTTVTPVRADFSDPGAVEALLPRLDAALDGRTVDLAFLNAGIAPFGDFTQLTEAALRDLFQVNTIAPYALAAGLAERMTSPGGQVIFTGSALTRYAFPALTGYGMSKIALEYLARNMAAGLGAQGITVNVVAPGVVDTDINAGWLRGNDEAAAGTRESSALGKIAEADDIAETVALLAQSSSQTITGQVIDVSMGTSL</sequence>
<dbReference type="PROSITE" id="PS00061">
    <property type="entry name" value="ADH_SHORT"/>
    <property type="match status" value="1"/>
</dbReference>
<dbReference type="Pfam" id="PF13561">
    <property type="entry name" value="adh_short_C2"/>
    <property type="match status" value="1"/>
</dbReference>
<dbReference type="Proteomes" id="UP000501518">
    <property type="component" value="Chromosome"/>
</dbReference>
<evidence type="ECO:0000256" key="2">
    <source>
        <dbReference type="ARBA" id="ARBA00023002"/>
    </source>
</evidence>
<dbReference type="InterPro" id="IPR020904">
    <property type="entry name" value="Sc_DH/Rdtase_CS"/>
</dbReference>
<dbReference type="SUPFAM" id="SSF51735">
    <property type="entry name" value="NAD(P)-binding Rossmann-fold domains"/>
    <property type="match status" value="1"/>
</dbReference>
<proteinExistence type="inferred from homology"/>
<dbReference type="InterPro" id="IPR036291">
    <property type="entry name" value="NAD(P)-bd_dom_sf"/>
</dbReference>
<keyword evidence="5" id="KW-1185">Reference proteome</keyword>
<evidence type="ECO:0000313" key="6">
    <source>
        <dbReference type="Proteomes" id="UP000501518"/>
    </source>
</evidence>
<dbReference type="AlphaFoldDB" id="A0A2N6PKC8"/>
<reference evidence="4 6" key="2">
    <citation type="submission" date="2019-02" db="EMBL/GenBank/DDBJ databases">
        <title>Complete Genome Sequence and Methylome Analysis of Brevibacterium luteolum NEB1784.</title>
        <authorList>
            <person name="Fomenkov A."/>
            <person name="Roberts R.J."/>
        </authorList>
    </citation>
    <scope>NUCLEOTIDE SEQUENCE [LARGE SCALE GENOMIC DNA]</scope>
    <source>
        <strain evidence="4 6">NEB1784</strain>
    </source>
</reference>
<comment type="similarity">
    <text evidence="1">Belongs to the short-chain dehydrogenases/reductases (SDR) family.</text>
</comment>